<dbReference type="Pfam" id="PF00933">
    <property type="entry name" value="Glyco_hydro_3"/>
    <property type="match status" value="1"/>
</dbReference>
<dbReference type="InterPro" id="IPR017853">
    <property type="entry name" value="GH"/>
</dbReference>
<sequence>MPKRDFLTGAPFNLNGAARHWVALTRDSMTLKEKVAQLFVLISRGDDAEEQARIKQLRPGGITRFFGPDGAAERDRIAELQADADIPLLVSADLEGSRMSLPFGTQVPNPLALAAIDDLATTRDIARIMAEEARAIGVNWSFTPVIDINAAFRSPIVATRSFGSDVGTIERHALTQIAAFQDLGVAATVKHWPGEGYDDRDQHLVTTINPQTMPEWDASFGRLYRASIAAGVKCVMSAHIALPAYMQAQEPDLGVDAFCPASVNRRLNIDLLRGELGFDGLIVSDASEMAGLGAWMPLRDGKVQIIAGGCDMILFSRTPEDDMDAVLAAVRDGTISQARLDDAVTRILALKASLNLHRQAGPDARFALATPAAARLADAAIAAAPTLVKDTKNLFPISPESHRRVLICSGGIVSPLHGAPAPMVLPGLLADKGFDVTMYEPGTLVSPDKYDLMLYLFGEETLLTRGRIFLDWAKLGGDFGASMQRHWHDIPTALISFGYPYYLYDAPRVPTCINAYCTLDAMQEAVVALMTGSGKFTASNPIDPFCGLPDARF</sequence>
<evidence type="ECO:0000256" key="4">
    <source>
        <dbReference type="ARBA" id="ARBA00022801"/>
    </source>
</evidence>
<keyword evidence="8" id="KW-1185">Reference proteome</keyword>
<gene>
    <name evidence="7" type="ORF">PUT78_19215</name>
</gene>
<protein>
    <recommendedName>
        <fullName evidence="3">beta-N-acetylhexosaminidase</fullName>
        <ecNumber evidence="3">3.2.1.52</ecNumber>
    </recommendedName>
</protein>
<keyword evidence="4 7" id="KW-0378">Hydrolase</keyword>
<proteinExistence type="inferred from homology"/>
<feature type="domain" description="Glycoside hydrolase family 3 N-terminal" evidence="6">
    <location>
        <begin position="30"/>
        <end position="349"/>
    </location>
</feature>
<comment type="similarity">
    <text evidence="2">Belongs to the glycosyl hydrolase 3 family.</text>
</comment>
<accession>A0ABT5TGB6</accession>
<dbReference type="Proteomes" id="UP001431784">
    <property type="component" value="Unassembled WGS sequence"/>
</dbReference>
<dbReference type="EMBL" id="JAQZSM010000027">
    <property type="protein sequence ID" value="MDD7973217.1"/>
    <property type="molecule type" value="Genomic_DNA"/>
</dbReference>
<evidence type="ECO:0000313" key="7">
    <source>
        <dbReference type="EMBL" id="MDD7973217.1"/>
    </source>
</evidence>
<organism evidence="7 8">
    <name type="scientific">Roseinatronobacter alkalisoli</name>
    <dbReference type="NCBI Taxonomy" id="3028235"/>
    <lineage>
        <taxon>Bacteria</taxon>
        <taxon>Pseudomonadati</taxon>
        <taxon>Pseudomonadota</taxon>
        <taxon>Alphaproteobacteria</taxon>
        <taxon>Rhodobacterales</taxon>
        <taxon>Paracoccaceae</taxon>
        <taxon>Roseinatronobacter</taxon>
    </lineage>
</organism>
<evidence type="ECO:0000259" key="6">
    <source>
        <dbReference type="Pfam" id="PF00933"/>
    </source>
</evidence>
<dbReference type="InterPro" id="IPR001764">
    <property type="entry name" value="Glyco_hydro_3_N"/>
</dbReference>
<evidence type="ECO:0000256" key="1">
    <source>
        <dbReference type="ARBA" id="ARBA00001231"/>
    </source>
</evidence>
<evidence type="ECO:0000256" key="3">
    <source>
        <dbReference type="ARBA" id="ARBA00012663"/>
    </source>
</evidence>
<comment type="caution">
    <text evidence="7">The sequence shown here is derived from an EMBL/GenBank/DDBJ whole genome shotgun (WGS) entry which is preliminary data.</text>
</comment>
<dbReference type="PANTHER" id="PTHR30480">
    <property type="entry name" value="BETA-HEXOSAMINIDASE-RELATED"/>
    <property type="match status" value="1"/>
</dbReference>
<name>A0ABT5TGB6_9RHOB</name>
<dbReference type="GO" id="GO:0016787">
    <property type="term" value="F:hydrolase activity"/>
    <property type="evidence" value="ECO:0007669"/>
    <property type="project" value="UniProtKB-KW"/>
</dbReference>
<keyword evidence="5" id="KW-0326">Glycosidase</keyword>
<dbReference type="InterPro" id="IPR036962">
    <property type="entry name" value="Glyco_hydro_3_N_sf"/>
</dbReference>
<dbReference type="PANTHER" id="PTHR30480:SF13">
    <property type="entry name" value="BETA-HEXOSAMINIDASE"/>
    <property type="match status" value="1"/>
</dbReference>
<dbReference type="InterPro" id="IPR050226">
    <property type="entry name" value="NagZ_Beta-hexosaminidase"/>
</dbReference>
<evidence type="ECO:0000313" key="8">
    <source>
        <dbReference type="Proteomes" id="UP001431784"/>
    </source>
</evidence>
<dbReference type="RefSeq" id="WP_274353886.1">
    <property type="nucleotide sequence ID" value="NZ_JAQZSM010000027.1"/>
</dbReference>
<evidence type="ECO:0000256" key="2">
    <source>
        <dbReference type="ARBA" id="ARBA00005336"/>
    </source>
</evidence>
<comment type="catalytic activity">
    <reaction evidence="1">
        <text>Hydrolysis of terminal non-reducing N-acetyl-D-hexosamine residues in N-acetyl-beta-D-hexosaminides.</text>
        <dbReference type="EC" id="3.2.1.52"/>
    </reaction>
</comment>
<dbReference type="SUPFAM" id="SSF51445">
    <property type="entry name" value="(Trans)glycosidases"/>
    <property type="match status" value="1"/>
</dbReference>
<dbReference type="EC" id="3.2.1.52" evidence="3"/>
<reference evidence="7" key="1">
    <citation type="submission" date="2023-02" db="EMBL/GenBank/DDBJ databases">
        <title>Description of Roseinatronobacter alkalisoli sp. nov., an alkaliphilic bacerium isolated from soda soil.</title>
        <authorList>
            <person name="Wei W."/>
        </authorList>
    </citation>
    <scope>NUCLEOTIDE SEQUENCE</scope>
    <source>
        <strain evidence="7">HJB301</strain>
    </source>
</reference>
<evidence type="ECO:0000256" key="5">
    <source>
        <dbReference type="ARBA" id="ARBA00023295"/>
    </source>
</evidence>
<dbReference type="Gene3D" id="3.20.20.300">
    <property type="entry name" value="Glycoside hydrolase, family 3, N-terminal domain"/>
    <property type="match status" value="1"/>
</dbReference>